<evidence type="ECO:0000256" key="1">
    <source>
        <dbReference type="SAM" id="MobiDB-lite"/>
    </source>
</evidence>
<evidence type="ECO:0000313" key="2">
    <source>
        <dbReference type="EMBL" id="RLN28893.1"/>
    </source>
</evidence>
<name>A0A3L6SX59_PANMI</name>
<feature type="region of interest" description="Disordered" evidence="1">
    <location>
        <begin position="34"/>
        <end position="70"/>
    </location>
</feature>
<reference evidence="3" key="1">
    <citation type="journal article" date="2019" name="Nat. Commun.">
        <title>The genome of broomcorn millet.</title>
        <authorList>
            <person name="Zou C."/>
            <person name="Miki D."/>
            <person name="Li D."/>
            <person name="Tang Q."/>
            <person name="Xiao L."/>
            <person name="Rajput S."/>
            <person name="Deng P."/>
            <person name="Jia W."/>
            <person name="Huang R."/>
            <person name="Zhang M."/>
            <person name="Sun Y."/>
            <person name="Hu J."/>
            <person name="Fu X."/>
            <person name="Schnable P.S."/>
            <person name="Li F."/>
            <person name="Zhang H."/>
            <person name="Feng B."/>
            <person name="Zhu X."/>
            <person name="Liu R."/>
            <person name="Schnable J.C."/>
            <person name="Zhu J.-K."/>
            <person name="Zhang H."/>
        </authorList>
    </citation>
    <scope>NUCLEOTIDE SEQUENCE [LARGE SCALE GENOMIC DNA]</scope>
</reference>
<comment type="caution">
    <text evidence="2">The sequence shown here is derived from an EMBL/GenBank/DDBJ whole genome shotgun (WGS) entry which is preliminary data.</text>
</comment>
<proteinExistence type="predicted"/>
<keyword evidence="3" id="KW-1185">Reference proteome</keyword>
<dbReference type="EMBL" id="PQIB02000003">
    <property type="protein sequence ID" value="RLN28893.1"/>
    <property type="molecule type" value="Genomic_DNA"/>
</dbReference>
<dbReference type="GO" id="GO:0016740">
    <property type="term" value="F:transferase activity"/>
    <property type="evidence" value="ECO:0007669"/>
    <property type="project" value="UniProtKB-KW"/>
</dbReference>
<dbReference type="AlphaFoldDB" id="A0A3L6SX59"/>
<protein>
    <submittedName>
        <fullName evidence="2">Galacturonosyltransferase 14</fullName>
    </submittedName>
</protein>
<accession>A0A3L6SX59</accession>
<dbReference type="Proteomes" id="UP000275267">
    <property type="component" value="Unassembled WGS sequence"/>
</dbReference>
<sequence>MKRRKKFGATHPSHVVALPTTNLGRLIVSRCDPRLPQPDRFPHPPAAPALTGPPIAAPPRDSSGHPRCRRPPLCPRHIHLRHALPPLRSPSSACAADRPLLILGRPSRSSRAWAPVMLPAQSRLPLQLTLLPVSTAPTAVACASLVRGPTFACVCPSSPAHGPTMSAPLHLHWLVVVGGVVWERRRTITISSSNGVVDSMKVRVVPQPPPPPPPPLGPGRRGGGGCWGAGWYWRAVAFPTVVALS</sequence>
<gene>
    <name evidence="2" type="ORF">C2845_PM05G21070</name>
</gene>
<organism evidence="2 3">
    <name type="scientific">Panicum miliaceum</name>
    <name type="common">Proso millet</name>
    <name type="synonym">Broomcorn millet</name>
    <dbReference type="NCBI Taxonomy" id="4540"/>
    <lineage>
        <taxon>Eukaryota</taxon>
        <taxon>Viridiplantae</taxon>
        <taxon>Streptophyta</taxon>
        <taxon>Embryophyta</taxon>
        <taxon>Tracheophyta</taxon>
        <taxon>Spermatophyta</taxon>
        <taxon>Magnoliopsida</taxon>
        <taxon>Liliopsida</taxon>
        <taxon>Poales</taxon>
        <taxon>Poaceae</taxon>
        <taxon>PACMAD clade</taxon>
        <taxon>Panicoideae</taxon>
        <taxon>Panicodae</taxon>
        <taxon>Paniceae</taxon>
        <taxon>Panicinae</taxon>
        <taxon>Panicum</taxon>
        <taxon>Panicum sect. Panicum</taxon>
    </lineage>
</organism>
<evidence type="ECO:0000313" key="3">
    <source>
        <dbReference type="Proteomes" id="UP000275267"/>
    </source>
</evidence>